<feature type="compositionally biased region" description="Low complexity" evidence="2">
    <location>
        <begin position="49"/>
        <end position="59"/>
    </location>
</feature>
<dbReference type="RefSeq" id="XP_066827398.1">
    <property type="nucleotide sequence ID" value="XM_066974839.1"/>
</dbReference>
<keyword evidence="1" id="KW-0175">Coiled coil</keyword>
<evidence type="ECO:0000256" key="2">
    <source>
        <dbReference type="SAM" id="MobiDB-lite"/>
    </source>
</evidence>
<dbReference type="GeneID" id="92205656"/>
<dbReference type="EMBL" id="OZ022405">
    <property type="protein sequence ID" value="CAK9435762.1"/>
    <property type="molecule type" value="Genomic_DNA"/>
</dbReference>
<evidence type="ECO:0000313" key="3">
    <source>
        <dbReference type="EMBL" id="CAK9435762.1"/>
    </source>
</evidence>
<feature type="coiled-coil region" evidence="1">
    <location>
        <begin position="227"/>
        <end position="254"/>
    </location>
</feature>
<keyword evidence="4" id="KW-1185">Reference proteome</keyword>
<name>A0ABP0ZDJ2_9ASCO</name>
<dbReference type="Proteomes" id="UP001497383">
    <property type="component" value="Chromosome 1"/>
</dbReference>
<feature type="region of interest" description="Disordered" evidence="2">
    <location>
        <begin position="160"/>
        <end position="208"/>
    </location>
</feature>
<evidence type="ECO:0000256" key="1">
    <source>
        <dbReference type="SAM" id="Coils"/>
    </source>
</evidence>
<gene>
    <name evidence="3" type="ORF">LODBEIA_P04600</name>
</gene>
<accession>A0ABP0ZDJ2</accession>
<organism evidence="3 4">
    <name type="scientific">Lodderomyces beijingensis</name>
    <dbReference type="NCBI Taxonomy" id="1775926"/>
    <lineage>
        <taxon>Eukaryota</taxon>
        <taxon>Fungi</taxon>
        <taxon>Dikarya</taxon>
        <taxon>Ascomycota</taxon>
        <taxon>Saccharomycotina</taxon>
        <taxon>Pichiomycetes</taxon>
        <taxon>Debaryomycetaceae</taxon>
        <taxon>Candida/Lodderomyces clade</taxon>
        <taxon>Lodderomyces</taxon>
    </lineage>
</organism>
<proteinExistence type="predicted"/>
<sequence length="270" mass="29779">MSTAVGVMENLEYHYIANSSKSTAIKQDKHAIPTATNKKHPPLQEKTNSRSSQRYSLSPSKKEQHQQILLPPQEDSVNLKKRGVSSPSPSASHTRRKVASGGTTTPPTLDFNHLSPIRPKSRLEIFKDVGASAGGGSGGAVRSIRSAGDAEMDISRDVGDDQLREVSADAGNHSNDGNVEKSKKSKKFTAISTSEEETQKPKQEPGQSTKIHYFGNTQAEIQSAYQMWKMEQLLKEANETIEFLELERKFALLEQEEDSREENSMLVSVP</sequence>
<protein>
    <submittedName>
        <fullName evidence="3">Uncharacterized protein</fullName>
    </submittedName>
</protein>
<feature type="region of interest" description="Disordered" evidence="2">
    <location>
        <begin position="21"/>
        <end position="115"/>
    </location>
</feature>
<evidence type="ECO:0000313" key="4">
    <source>
        <dbReference type="Proteomes" id="UP001497383"/>
    </source>
</evidence>
<reference evidence="3 4" key="1">
    <citation type="submission" date="2024-03" db="EMBL/GenBank/DDBJ databases">
        <authorList>
            <person name="Brejova B."/>
        </authorList>
    </citation>
    <scope>NUCLEOTIDE SEQUENCE [LARGE SCALE GENOMIC DNA]</scope>
    <source>
        <strain evidence="3 4">CBS 14171</strain>
    </source>
</reference>